<reference evidence="1 2" key="1">
    <citation type="submission" date="2019-02" db="EMBL/GenBank/DDBJ databases">
        <title>Sequencing the genomes of 1000 actinobacteria strains.</title>
        <authorList>
            <person name="Klenk H.-P."/>
        </authorList>
    </citation>
    <scope>NUCLEOTIDE SEQUENCE [LARGE SCALE GENOMIC DNA]</scope>
    <source>
        <strain evidence="1 2">DSM 17364</strain>
    </source>
</reference>
<keyword evidence="2" id="KW-1185">Reference proteome</keyword>
<dbReference type="AlphaFoldDB" id="A0A4Q8AED9"/>
<gene>
    <name evidence="1" type="ORF">EV380_1599</name>
</gene>
<dbReference type="Proteomes" id="UP000292685">
    <property type="component" value="Unassembled WGS sequence"/>
</dbReference>
<sequence>MADDVHVEFCGEWFPVAEDEVFEIGREGHLEVDDNPYLHRKFLTIARYDGIWWLSNVGKRLTATISDKTGGLQAWLSPGSRLPLVFSQTSVVFTAGPTTYEVGVHVAQPAFRQEWSADDPDGATTIGPVTLTVSQRALVVALAEPMLRRDGTGLSSIPSSAKAAERLGWPITKFNRKLDNVCDKLDKAGIAGLRGGAGKLATNRKARLVEHAVGSHLVTHADLAMLDTTVAADD</sequence>
<organism evidence="1 2">
    <name type="scientific">Zhihengliuella halotolerans</name>
    <dbReference type="NCBI Taxonomy" id="370736"/>
    <lineage>
        <taxon>Bacteria</taxon>
        <taxon>Bacillati</taxon>
        <taxon>Actinomycetota</taxon>
        <taxon>Actinomycetes</taxon>
        <taxon>Micrococcales</taxon>
        <taxon>Micrococcaceae</taxon>
        <taxon>Zhihengliuella</taxon>
    </lineage>
</organism>
<proteinExistence type="predicted"/>
<evidence type="ECO:0000313" key="1">
    <source>
        <dbReference type="EMBL" id="RZU62013.1"/>
    </source>
</evidence>
<comment type="caution">
    <text evidence="1">The sequence shown here is derived from an EMBL/GenBank/DDBJ whole genome shotgun (WGS) entry which is preliminary data.</text>
</comment>
<protein>
    <recommendedName>
        <fullName evidence="3">FHA domain-containing protein</fullName>
    </recommendedName>
</protein>
<evidence type="ECO:0008006" key="3">
    <source>
        <dbReference type="Google" id="ProtNLM"/>
    </source>
</evidence>
<dbReference type="RefSeq" id="WP_130450533.1">
    <property type="nucleotide sequence ID" value="NZ_SHLA01000001.1"/>
</dbReference>
<dbReference type="OrthoDB" id="5000691at2"/>
<accession>A0A4Q8AED9</accession>
<evidence type="ECO:0000313" key="2">
    <source>
        <dbReference type="Proteomes" id="UP000292685"/>
    </source>
</evidence>
<dbReference type="EMBL" id="SHLA01000001">
    <property type="protein sequence ID" value="RZU62013.1"/>
    <property type="molecule type" value="Genomic_DNA"/>
</dbReference>
<name>A0A4Q8AED9_9MICC</name>